<keyword evidence="6" id="KW-1185">Reference proteome</keyword>
<name>A0ABY1KDY9_9BACL</name>
<dbReference type="PANTHER" id="PTHR30619">
    <property type="entry name" value="DNA INTERNALIZATION/COMPETENCE PROTEIN COMEC/REC2"/>
    <property type="match status" value="1"/>
</dbReference>
<gene>
    <name evidence="5" type="ORF">SAMN05421578_13314</name>
</gene>
<dbReference type="SUPFAM" id="SSF56281">
    <property type="entry name" value="Metallo-hydrolase/oxidoreductase"/>
    <property type="match status" value="1"/>
</dbReference>
<evidence type="ECO:0000313" key="5">
    <source>
        <dbReference type="EMBL" id="SIR68552.1"/>
    </source>
</evidence>
<comment type="function">
    <text evidence="2">Counteracts the endogenous Pycsar antiviral defense system. Phosphodiesterase that enables metal-dependent hydrolysis of host cyclic nucleotide Pycsar defense signals such as cCMP and cUMP.</text>
</comment>
<evidence type="ECO:0000256" key="2">
    <source>
        <dbReference type="ARBA" id="ARBA00034301"/>
    </source>
</evidence>
<comment type="caution">
    <text evidence="5">The sequence shown here is derived from an EMBL/GenBank/DDBJ whole genome shotgun (WGS) entry which is preliminary data.</text>
</comment>
<dbReference type="EMBL" id="FTNK01000033">
    <property type="protein sequence ID" value="SIR68552.1"/>
    <property type="molecule type" value="Genomic_DNA"/>
</dbReference>
<sequence>MELKFKYEPVGQGLFYNGVINKSVVVYDCGSTNPESLNECIDNFKKGIDKEKMKIDLLIISHFHEDHINGLHKLLDKVSVDTVVLPYIDDIEKVYLIAKGEYGKTTETFRLLIDPVQYFLPKGGKGKAKRLIFISPGDANDFEGDLQNQSDSLNVEGFNISNMERDEELYGKLINEKYYSKELNNGSLKILKHNRSAILDGRWEFKFFNLRVENSELEKFRKRVRKVVDLKDKEKLKEQLRSKDVIEFIKICYTNCLNKRASKFNDTSLVVFHAPLRGTYSMETEVIGYNSWYEYTPYTFGLNNFNGQMLLGDISLSSTHNYNEWKKHYFSDLKKISVMLLPHHGSKHNWNSQIIYDCPYCSFISSSGFSNKYGHPSLEVVSELIRNFRAFYNNNELLGWECYLTENY</sequence>
<evidence type="ECO:0000259" key="4">
    <source>
        <dbReference type="Pfam" id="PF00753"/>
    </source>
</evidence>
<proteinExistence type="predicted"/>
<dbReference type="InterPro" id="IPR001279">
    <property type="entry name" value="Metallo-B-lactamas"/>
</dbReference>
<comment type="catalytic activity">
    <reaction evidence="1">
        <text>3',5'-cyclic CMP + H2O = CMP + H(+)</text>
        <dbReference type="Rhea" id="RHEA:72675"/>
        <dbReference type="ChEBI" id="CHEBI:15377"/>
        <dbReference type="ChEBI" id="CHEBI:15378"/>
        <dbReference type="ChEBI" id="CHEBI:58003"/>
        <dbReference type="ChEBI" id="CHEBI:60377"/>
    </reaction>
    <physiologicalReaction direction="left-to-right" evidence="1">
        <dbReference type="Rhea" id="RHEA:72676"/>
    </physiologicalReaction>
</comment>
<protein>
    <submittedName>
        <fullName evidence="5">Metallo-beta-lactamase superfamily protein</fullName>
    </submittedName>
</protein>
<dbReference type="InterPro" id="IPR036866">
    <property type="entry name" value="RibonucZ/Hydroxyglut_hydro"/>
</dbReference>
<dbReference type="Proteomes" id="UP000186666">
    <property type="component" value="Unassembled WGS sequence"/>
</dbReference>
<dbReference type="PANTHER" id="PTHR30619:SF1">
    <property type="entry name" value="RECOMBINATION PROTEIN 2"/>
    <property type="match status" value="1"/>
</dbReference>
<dbReference type="Gene3D" id="3.60.15.10">
    <property type="entry name" value="Ribonuclease Z/Hydroxyacylglutathione hydrolase-like"/>
    <property type="match status" value="1"/>
</dbReference>
<evidence type="ECO:0000313" key="6">
    <source>
        <dbReference type="Proteomes" id="UP000186666"/>
    </source>
</evidence>
<evidence type="ECO:0000256" key="3">
    <source>
        <dbReference type="ARBA" id="ARBA00048505"/>
    </source>
</evidence>
<evidence type="ECO:0000256" key="1">
    <source>
        <dbReference type="ARBA" id="ARBA00034221"/>
    </source>
</evidence>
<dbReference type="Pfam" id="PF00753">
    <property type="entry name" value="Lactamase_B"/>
    <property type="match status" value="1"/>
</dbReference>
<reference evidence="5 6" key="1">
    <citation type="submission" date="2017-01" db="EMBL/GenBank/DDBJ databases">
        <authorList>
            <person name="Varghese N."/>
            <person name="Submissions S."/>
        </authorList>
    </citation>
    <scope>NUCLEOTIDE SEQUENCE [LARGE SCALE GENOMIC DNA]</scope>
    <source>
        <strain evidence="5 6">ATCC 23464</strain>
    </source>
</reference>
<comment type="catalytic activity">
    <reaction evidence="3">
        <text>3',5'-cyclic UMP + H2O = UMP + H(+)</text>
        <dbReference type="Rhea" id="RHEA:70575"/>
        <dbReference type="ChEBI" id="CHEBI:15377"/>
        <dbReference type="ChEBI" id="CHEBI:15378"/>
        <dbReference type="ChEBI" id="CHEBI:57865"/>
        <dbReference type="ChEBI" id="CHEBI:184387"/>
    </reaction>
    <physiologicalReaction direction="left-to-right" evidence="3">
        <dbReference type="Rhea" id="RHEA:70576"/>
    </physiologicalReaction>
</comment>
<organism evidence="5 6">
    <name type="scientific">Paenibacillus macquariensis</name>
    <dbReference type="NCBI Taxonomy" id="948756"/>
    <lineage>
        <taxon>Bacteria</taxon>
        <taxon>Bacillati</taxon>
        <taxon>Bacillota</taxon>
        <taxon>Bacilli</taxon>
        <taxon>Bacillales</taxon>
        <taxon>Paenibacillaceae</taxon>
        <taxon>Paenibacillus</taxon>
    </lineage>
</organism>
<feature type="domain" description="Metallo-beta-lactamase" evidence="4">
    <location>
        <begin position="21"/>
        <end position="84"/>
    </location>
</feature>
<accession>A0ABY1KDY9</accession>
<dbReference type="RefSeq" id="WP_068590909.1">
    <property type="nucleotide sequence ID" value="NZ_FTNK01000033.1"/>
</dbReference>
<dbReference type="InterPro" id="IPR052159">
    <property type="entry name" value="Competence_DNA_uptake"/>
</dbReference>